<dbReference type="SUPFAM" id="SSF53756">
    <property type="entry name" value="UDP-Glycosyltransferase/glycogen phosphorylase"/>
    <property type="match status" value="1"/>
</dbReference>
<dbReference type="EMBL" id="JBHSHC010000147">
    <property type="protein sequence ID" value="MFC4769860.1"/>
    <property type="molecule type" value="Genomic_DNA"/>
</dbReference>
<proteinExistence type="predicted"/>
<protein>
    <submittedName>
        <fullName evidence="3">Glycosyltransferase family 4 protein</fullName>
    </submittedName>
</protein>
<evidence type="ECO:0000259" key="1">
    <source>
        <dbReference type="Pfam" id="PF00534"/>
    </source>
</evidence>
<keyword evidence="4" id="KW-1185">Reference proteome</keyword>
<evidence type="ECO:0000313" key="3">
    <source>
        <dbReference type="EMBL" id="MFC4769860.1"/>
    </source>
</evidence>
<dbReference type="PANTHER" id="PTHR12526:SF572">
    <property type="entry name" value="BLL5144 PROTEIN"/>
    <property type="match status" value="1"/>
</dbReference>
<accession>A0ABV9Q746</accession>
<dbReference type="PANTHER" id="PTHR12526">
    <property type="entry name" value="GLYCOSYLTRANSFERASE"/>
    <property type="match status" value="1"/>
</dbReference>
<dbReference type="RefSeq" id="WP_380028855.1">
    <property type="nucleotide sequence ID" value="NZ_JBHSHC010000147.1"/>
</dbReference>
<feature type="domain" description="Glycosyltransferase subfamily 4-like N-terminal" evidence="2">
    <location>
        <begin position="16"/>
        <end position="169"/>
    </location>
</feature>
<dbReference type="Pfam" id="PF13439">
    <property type="entry name" value="Glyco_transf_4"/>
    <property type="match status" value="1"/>
</dbReference>
<sequence>MIRAAYVSTYLPKKCGLATYTHHLRQAVKSAKLWRGLDPVVVVTDPKEAGDSNDPALWPLMRDQQEAYSQMTRKLNDSDVSIVSLQHEFGIFGGDAGSYILDFVRELNKPLITTFHTVFENPREPYRSIQEEIAARSDRIIVMNRKAIAYLRNSFSVPEDKIAFIPHGTPVPNPELRERYRDQLEWTNRKVIMTFGLLSRGKGIELILEILPEVVKDFPEVLYAIVGQTHPEVKKSEGEAYREHLQQLIRQKNLEKNVVMIDRYIEEEDLIKQITACDLYITPYPGMEQITSGTLAYAVGLGRPVLSTPYSYAQDLLGEYGQLLIPFDDWQNWSRQIKMLLSDRSVLKQWERRMERIGKLMHWPLVGKKHALLFARTVQLTHEKNRTGGKQVVSISG</sequence>
<feature type="domain" description="Glycosyl transferase family 1" evidence="1">
    <location>
        <begin position="178"/>
        <end position="353"/>
    </location>
</feature>
<dbReference type="Proteomes" id="UP001596002">
    <property type="component" value="Unassembled WGS sequence"/>
</dbReference>
<dbReference type="Pfam" id="PF00534">
    <property type="entry name" value="Glycos_transf_1"/>
    <property type="match status" value="1"/>
</dbReference>
<reference evidence="4" key="1">
    <citation type="journal article" date="2019" name="Int. J. Syst. Evol. Microbiol.">
        <title>The Global Catalogue of Microorganisms (GCM) 10K type strain sequencing project: providing services to taxonomists for standard genome sequencing and annotation.</title>
        <authorList>
            <consortium name="The Broad Institute Genomics Platform"/>
            <consortium name="The Broad Institute Genome Sequencing Center for Infectious Disease"/>
            <person name="Wu L."/>
            <person name="Ma J."/>
        </authorList>
    </citation>
    <scope>NUCLEOTIDE SEQUENCE [LARGE SCALE GENOMIC DNA]</scope>
    <source>
        <strain evidence="4">WYCCWR 12678</strain>
    </source>
</reference>
<organism evidence="3 4">
    <name type="scientific">Effusibacillus consociatus</name>
    <dbReference type="NCBI Taxonomy" id="1117041"/>
    <lineage>
        <taxon>Bacteria</taxon>
        <taxon>Bacillati</taxon>
        <taxon>Bacillota</taxon>
        <taxon>Bacilli</taxon>
        <taxon>Bacillales</taxon>
        <taxon>Alicyclobacillaceae</taxon>
        <taxon>Effusibacillus</taxon>
    </lineage>
</organism>
<name>A0ABV9Q746_9BACL</name>
<dbReference type="CDD" id="cd03822">
    <property type="entry name" value="GT4_mannosyltransferase-like"/>
    <property type="match status" value="1"/>
</dbReference>
<comment type="caution">
    <text evidence="3">The sequence shown here is derived from an EMBL/GenBank/DDBJ whole genome shotgun (WGS) entry which is preliminary data.</text>
</comment>
<gene>
    <name evidence="3" type="ORF">ACFO8Q_21365</name>
</gene>
<evidence type="ECO:0000259" key="2">
    <source>
        <dbReference type="Pfam" id="PF13439"/>
    </source>
</evidence>
<evidence type="ECO:0000313" key="4">
    <source>
        <dbReference type="Proteomes" id="UP001596002"/>
    </source>
</evidence>
<dbReference type="Gene3D" id="3.40.50.2000">
    <property type="entry name" value="Glycogen Phosphorylase B"/>
    <property type="match status" value="2"/>
</dbReference>
<dbReference type="InterPro" id="IPR001296">
    <property type="entry name" value="Glyco_trans_1"/>
</dbReference>
<dbReference type="InterPro" id="IPR028098">
    <property type="entry name" value="Glyco_trans_4-like_N"/>
</dbReference>